<dbReference type="InterPro" id="IPR002938">
    <property type="entry name" value="FAD-bd"/>
</dbReference>
<dbReference type="SUPFAM" id="SSF51905">
    <property type="entry name" value="FAD/NAD(P)-binding domain"/>
    <property type="match status" value="1"/>
</dbReference>
<keyword evidence="3" id="KW-0274">FAD</keyword>
<keyword evidence="4" id="KW-0560">Oxidoreductase</keyword>
<dbReference type="InterPro" id="IPR036188">
    <property type="entry name" value="FAD/NAD-bd_sf"/>
</dbReference>
<accession>B6QJE8</accession>
<evidence type="ECO:0000256" key="5">
    <source>
        <dbReference type="ARBA" id="ARBA00023033"/>
    </source>
</evidence>
<dbReference type="GO" id="GO:0071949">
    <property type="term" value="F:FAD binding"/>
    <property type="evidence" value="ECO:0007669"/>
    <property type="project" value="InterPro"/>
</dbReference>
<keyword evidence="2" id="KW-0285">Flavoprotein</keyword>
<reference evidence="8" key="1">
    <citation type="journal article" date="2015" name="Genome Announc.">
        <title>Genome sequence of the AIDS-associated pathogen Penicillium marneffei (ATCC18224) and its near taxonomic relative Talaromyces stipitatus (ATCC10500).</title>
        <authorList>
            <person name="Nierman W.C."/>
            <person name="Fedorova-Abrams N.D."/>
            <person name="Andrianopoulos A."/>
        </authorList>
    </citation>
    <scope>NUCLEOTIDE SEQUENCE [LARGE SCALE GENOMIC DNA]</scope>
    <source>
        <strain evidence="8">ATCC 18224 / CBS 334.59 / QM 7333</strain>
    </source>
</reference>
<evidence type="ECO:0000313" key="7">
    <source>
        <dbReference type="EMBL" id="EEA22463.1"/>
    </source>
</evidence>
<dbReference type="VEuPathDB" id="FungiDB:PMAA_090920"/>
<evidence type="ECO:0000256" key="4">
    <source>
        <dbReference type="ARBA" id="ARBA00023002"/>
    </source>
</evidence>
<organism evidence="7 8">
    <name type="scientific">Talaromyces marneffei (strain ATCC 18224 / CBS 334.59 / QM 7333)</name>
    <name type="common">Penicillium marneffei</name>
    <dbReference type="NCBI Taxonomy" id="441960"/>
    <lineage>
        <taxon>Eukaryota</taxon>
        <taxon>Fungi</taxon>
        <taxon>Dikarya</taxon>
        <taxon>Ascomycota</taxon>
        <taxon>Pezizomycotina</taxon>
        <taxon>Eurotiomycetes</taxon>
        <taxon>Eurotiomycetidae</taxon>
        <taxon>Eurotiales</taxon>
        <taxon>Trichocomaceae</taxon>
        <taxon>Talaromyces</taxon>
        <taxon>Talaromyces sect. Talaromyces</taxon>
    </lineage>
</organism>
<dbReference type="GO" id="GO:0004497">
    <property type="term" value="F:monooxygenase activity"/>
    <property type="evidence" value="ECO:0007669"/>
    <property type="project" value="UniProtKB-KW"/>
</dbReference>
<dbReference type="STRING" id="441960.B6QJE8"/>
<sequence>MPAITMGSTTSFKVLIIGGGTSGLVLAHGLQQENIQYILFERDAEDIYWNKSRDWGMQLHWGKEYLFSVVPDYIQSRLKEALVDPHYNADEPFPHINGETGEVIAEAHMPGLVRVSRRKLRRLLGWGTGLKIMFEKKLVSIKHDQDGLVTASFSDGSQETASLLIGCDGSRSKVRSFLVGEELAKPTDIDLTMMNHAAGGYTAEQAILLRKYHAIGKIAYHPDYYGNFLLTALDCSNLEKPEEWTFQIQHCWWGPPYLDELKDPKTRLEFYKTRCSKMCEPFRTAGVALPDDEILPIDQSQQWAPIEWDNRRGTVTLAGDAAHSMLPHRGQGLNNALRDVAELFEAIKQVLSGQFTLEAAITSYETAMRPRGIRDVELSLETAKKMRLSDVLESPFVKIGFAKLDTLKDDHET</sequence>
<proteinExistence type="predicted"/>
<protein>
    <submittedName>
        <fullName evidence="7">Monooxygenase, putative</fullName>
    </submittedName>
</protein>
<keyword evidence="8" id="KW-1185">Reference proteome</keyword>
<dbReference type="Proteomes" id="UP000001294">
    <property type="component" value="Unassembled WGS sequence"/>
</dbReference>
<dbReference type="PhylomeDB" id="B6QJE8"/>
<feature type="domain" description="FAD-binding" evidence="6">
    <location>
        <begin position="128"/>
        <end position="372"/>
    </location>
</feature>
<evidence type="ECO:0000259" key="6">
    <source>
        <dbReference type="Pfam" id="PF01494"/>
    </source>
</evidence>
<dbReference type="OrthoDB" id="47494at2759"/>
<dbReference type="HOGENOM" id="CLU_009665_3_2_1"/>
<keyword evidence="5 7" id="KW-0503">Monooxygenase</keyword>
<evidence type="ECO:0000256" key="2">
    <source>
        <dbReference type="ARBA" id="ARBA00022630"/>
    </source>
</evidence>
<dbReference type="PRINTS" id="PR00420">
    <property type="entry name" value="RNGMNOXGNASE"/>
</dbReference>
<dbReference type="PANTHER" id="PTHR47178">
    <property type="entry name" value="MONOOXYGENASE, FAD-BINDING"/>
    <property type="match status" value="1"/>
</dbReference>
<comment type="cofactor">
    <cofactor evidence="1">
        <name>FAD</name>
        <dbReference type="ChEBI" id="CHEBI:57692"/>
    </cofactor>
</comment>
<dbReference type="PANTHER" id="PTHR47178:SF2">
    <property type="entry name" value="FAD-BINDING DOMAIN-CONTAINING PROTEIN"/>
    <property type="match status" value="1"/>
</dbReference>
<evidence type="ECO:0000256" key="3">
    <source>
        <dbReference type="ARBA" id="ARBA00022827"/>
    </source>
</evidence>
<dbReference type="EMBL" id="DS995902">
    <property type="protein sequence ID" value="EEA22463.1"/>
    <property type="molecule type" value="Genomic_DNA"/>
</dbReference>
<gene>
    <name evidence="7" type="ORF">PMAA_090920</name>
</gene>
<dbReference type="Pfam" id="PF01494">
    <property type="entry name" value="FAD_binding_3"/>
    <property type="match status" value="1"/>
</dbReference>
<evidence type="ECO:0000256" key="1">
    <source>
        <dbReference type="ARBA" id="ARBA00001974"/>
    </source>
</evidence>
<dbReference type="Gene3D" id="3.50.50.60">
    <property type="entry name" value="FAD/NAD(P)-binding domain"/>
    <property type="match status" value="1"/>
</dbReference>
<name>B6QJE8_TALMQ</name>
<dbReference type="AlphaFoldDB" id="B6QJE8"/>
<evidence type="ECO:0000313" key="8">
    <source>
        <dbReference type="Proteomes" id="UP000001294"/>
    </source>
</evidence>